<organism evidence="6 7">
    <name type="scientific">Kalanchoe fedtschenkoi</name>
    <name type="common">Lavender scallops</name>
    <name type="synonym">South American air plant</name>
    <dbReference type="NCBI Taxonomy" id="63787"/>
    <lineage>
        <taxon>Eukaryota</taxon>
        <taxon>Viridiplantae</taxon>
        <taxon>Streptophyta</taxon>
        <taxon>Embryophyta</taxon>
        <taxon>Tracheophyta</taxon>
        <taxon>Spermatophyta</taxon>
        <taxon>Magnoliopsida</taxon>
        <taxon>eudicotyledons</taxon>
        <taxon>Gunneridae</taxon>
        <taxon>Pentapetalae</taxon>
        <taxon>Saxifragales</taxon>
        <taxon>Crassulaceae</taxon>
        <taxon>Kalanchoe</taxon>
    </lineage>
</organism>
<dbReference type="GO" id="GO:0005524">
    <property type="term" value="F:ATP binding"/>
    <property type="evidence" value="ECO:0007669"/>
    <property type="project" value="UniProtKB-KW"/>
</dbReference>
<dbReference type="GO" id="GO:0004674">
    <property type="term" value="F:protein serine/threonine kinase activity"/>
    <property type="evidence" value="ECO:0007669"/>
    <property type="project" value="InterPro"/>
</dbReference>
<sequence>MRKKAMSEPSENPGQVGDYLVMEKVSQGRESTVWKAKHAGSGQVVALKQIHLSKLNSHLRDCLHCELNFLSSVRHPNIVRLIDAIHCEDSIFLALEYCAEGNLAMYLQKHGRVQDETARSFLKQLGDGLQILHSKHIIHRDLKPENILLSSSESGLVLKIADFGLSRVMDPNGYAETVCGSPSYMAPEVLQFQRYNERVDMWSTGVILFELVNGYRPFNGRNNVQLLQNIKSCNSLPFSPQILPGLHQDCLDLCYGLLSRDPRLRLSFDEFYSHLYLRRIPRLM</sequence>
<dbReference type="AlphaFoldDB" id="A0A7N0ZWM4"/>
<dbReference type="InterPro" id="IPR000719">
    <property type="entry name" value="Prot_kinase_dom"/>
</dbReference>
<protein>
    <recommendedName>
        <fullName evidence="5">Protein kinase domain-containing protein</fullName>
    </recommendedName>
</protein>
<dbReference type="EnsemblPlants" id="Kaladp0046s0219.2.v1.1">
    <property type="protein sequence ID" value="Kaladp0046s0219.2.v1.1"/>
    <property type="gene ID" value="Kaladp0046s0219.v1.1"/>
</dbReference>
<dbReference type="Gramene" id="Kaladp0046s0219.2.v1.1">
    <property type="protein sequence ID" value="Kaladp0046s0219.2.v1.1"/>
    <property type="gene ID" value="Kaladp0046s0219.v1.1"/>
</dbReference>
<dbReference type="GO" id="GO:0005829">
    <property type="term" value="C:cytosol"/>
    <property type="evidence" value="ECO:0007669"/>
    <property type="project" value="TreeGrafter"/>
</dbReference>
<dbReference type="InterPro" id="IPR008271">
    <property type="entry name" value="Ser/Thr_kinase_AS"/>
</dbReference>
<dbReference type="GO" id="GO:0010506">
    <property type="term" value="P:regulation of autophagy"/>
    <property type="evidence" value="ECO:0007669"/>
    <property type="project" value="InterPro"/>
</dbReference>
<dbReference type="Proteomes" id="UP000594263">
    <property type="component" value="Unplaced"/>
</dbReference>
<accession>A0A7N0ZWM4</accession>
<dbReference type="PANTHER" id="PTHR24348">
    <property type="entry name" value="SERINE/THREONINE-PROTEIN KINASE UNC-51-RELATED"/>
    <property type="match status" value="1"/>
</dbReference>
<keyword evidence="2" id="KW-0547">Nucleotide-binding</keyword>
<evidence type="ECO:0000256" key="2">
    <source>
        <dbReference type="ARBA" id="ARBA00022741"/>
    </source>
</evidence>
<dbReference type="PIRSF" id="PIRSF000654">
    <property type="entry name" value="Integrin-linked_kinase"/>
    <property type="match status" value="1"/>
</dbReference>
<dbReference type="GO" id="GO:0000045">
    <property type="term" value="P:autophagosome assembly"/>
    <property type="evidence" value="ECO:0007669"/>
    <property type="project" value="TreeGrafter"/>
</dbReference>
<evidence type="ECO:0000259" key="5">
    <source>
        <dbReference type="PROSITE" id="PS50011"/>
    </source>
</evidence>
<dbReference type="InterPro" id="IPR011009">
    <property type="entry name" value="Kinase-like_dom_sf"/>
</dbReference>
<comment type="function">
    <text evidence="4">CIPK serine-threonine protein kinases interact with CBL proteins. Binding of a CBL protein to the regulatory NAF domain of CIPK protein lead to the activation of the kinase in a calcium-dependent manner.</text>
</comment>
<dbReference type="PROSITE" id="PS50011">
    <property type="entry name" value="PROTEIN_KINASE_DOM"/>
    <property type="match status" value="1"/>
</dbReference>
<evidence type="ECO:0000313" key="6">
    <source>
        <dbReference type="EnsemblPlants" id="Kaladp0046s0219.2.v1.1"/>
    </source>
</evidence>
<dbReference type="OMA" id="NGYPPFC"/>
<dbReference type="Pfam" id="PF00069">
    <property type="entry name" value="Pkinase"/>
    <property type="match status" value="1"/>
</dbReference>
<evidence type="ECO:0000313" key="7">
    <source>
        <dbReference type="Proteomes" id="UP000594263"/>
    </source>
</evidence>
<dbReference type="GO" id="GO:0005776">
    <property type="term" value="C:autophagosome"/>
    <property type="evidence" value="ECO:0007669"/>
    <property type="project" value="TreeGrafter"/>
</dbReference>
<dbReference type="PANTHER" id="PTHR24348:SF53">
    <property type="entry name" value="SERINE_THREONINE-PROTEIN KINASE ATG1T"/>
    <property type="match status" value="1"/>
</dbReference>
<dbReference type="GO" id="GO:0000407">
    <property type="term" value="C:phagophore assembly site"/>
    <property type="evidence" value="ECO:0007669"/>
    <property type="project" value="TreeGrafter"/>
</dbReference>
<dbReference type="EnsemblPlants" id="Kaladp0046s0219.1.v1.1">
    <property type="protein sequence ID" value="Kaladp0046s0219.1.v1.1"/>
    <property type="gene ID" value="Kaladp0046s0219.v1.1"/>
</dbReference>
<dbReference type="Gramene" id="Kaladp0046s0219.1.v1.1">
    <property type="protein sequence ID" value="Kaladp0046s0219.1.v1.1"/>
    <property type="gene ID" value="Kaladp0046s0219.v1.1"/>
</dbReference>
<dbReference type="Gene3D" id="1.10.510.10">
    <property type="entry name" value="Transferase(Phosphotransferase) domain 1"/>
    <property type="match status" value="1"/>
</dbReference>
<feature type="domain" description="Protein kinase" evidence="5">
    <location>
        <begin position="19"/>
        <end position="277"/>
    </location>
</feature>
<dbReference type="GO" id="GO:0016020">
    <property type="term" value="C:membrane"/>
    <property type="evidence" value="ECO:0007669"/>
    <property type="project" value="TreeGrafter"/>
</dbReference>
<dbReference type="PROSITE" id="PS00108">
    <property type="entry name" value="PROTEIN_KINASE_ST"/>
    <property type="match status" value="1"/>
</dbReference>
<keyword evidence="7" id="KW-1185">Reference proteome</keyword>
<dbReference type="InterPro" id="IPR045269">
    <property type="entry name" value="Atg1-like"/>
</dbReference>
<comment type="similarity">
    <text evidence="1">Belongs to the protein kinase superfamily. CAMK Ser/Thr protein kinase family. SNF1 subfamily.</text>
</comment>
<name>A0A7N0ZWM4_KALFE</name>
<evidence type="ECO:0000256" key="3">
    <source>
        <dbReference type="ARBA" id="ARBA00022840"/>
    </source>
</evidence>
<dbReference type="SMART" id="SM00220">
    <property type="entry name" value="S_TKc"/>
    <property type="match status" value="1"/>
</dbReference>
<evidence type="ECO:0000256" key="1">
    <source>
        <dbReference type="ARBA" id="ARBA00006234"/>
    </source>
</evidence>
<evidence type="ECO:0000256" key="4">
    <source>
        <dbReference type="ARBA" id="ARBA00058225"/>
    </source>
</evidence>
<reference evidence="6" key="1">
    <citation type="submission" date="2021-01" db="UniProtKB">
        <authorList>
            <consortium name="EnsemblPlants"/>
        </authorList>
    </citation>
    <scope>IDENTIFICATION</scope>
</reference>
<dbReference type="SUPFAM" id="SSF56112">
    <property type="entry name" value="Protein kinase-like (PK-like)"/>
    <property type="match status" value="1"/>
</dbReference>
<proteinExistence type="inferred from homology"/>
<keyword evidence="3" id="KW-0067">ATP-binding</keyword>
<dbReference type="FunFam" id="1.10.510.10:FF:000571">
    <property type="entry name" value="Maternal embryonic leucine zipper kinase"/>
    <property type="match status" value="1"/>
</dbReference>